<keyword evidence="2" id="KW-0472">Membrane</keyword>
<proteinExistence type="predicted"/>
<evidence type="ECO:0008006" key="5">
    <source>
        <dbReference type="Google" id="ProtNLM"/>
    </source>
</evidence>
<evidence type="ECO:0000256" key="2">
    <source>
        <dbReference type="SAM" id="Phobius"/>
    </source>
</evidence>
<evidence type="ECO:0000256" key="1">
    <source>
        <dbReference type="SAM" id="MobiDB-lite"/>
    </source>
</evidence>
<comment type="caution">
    <text evidence="3">The sequence shown here is derived from an EMBL/GenBank/DDBJ whole genome shotgun (WGS) entry which is preliminary data.</text>
</comment>
<reference evidence="3 4" key="1">
    <citation type="journal article" date="2024" name="J Genomics">
        <title>Draft genome sequencing and assembly of Favolaschia claudopus CIRM-BRFM 2984 isolated from oak limbs.</title>
        <authorList>
            <person name="Navarro D."/>
            <person name="Drula E."/>
            <person name="Chaduli D."/>
            <person name="Cazenave R."/>
            <person name="Ahrendt S."/>
            <person name="Wang J."/>
            <person name="Lipzen A."/>
            <person name="Daum C."/>
            <person name="Barry K."/>
            <person name="Grigoriev I.V."/>
            <person name="Favel A."/>
            <person name="Rosso M.N."/>
            <person name="Martin F."/>
        </authorList>
    </citation>
    <scope>NUCLEOTIDE SEQUENCE [LARGE SCALE GENOMIC DNA]</scope>
    <source>
        <strain evidence="3 4">CIRM-BRFM 2984</strain>
    </source>
</reference>
<dbReference type="Proteomes" id="UP001362999">
    <property type="component" value="Unassembled WGS sequence"/>
</dbReference>
<sequence>MHDFLQSTYSAVFTAIIGAGLALISGHTTLFISLISIILVLLTIDRHRPSYKFSRLENTIRKIEDLLLQAEESCLMHWHGDVVELKVRLFRAKLAAAKIEAEFMTHKIRNPTAFLRILTRIPDTLKSKTEIFEALQQIPTSIKEYVQTRWQLTQRINRCAHEVKEIEKSIRILSMNERGRLILQGVREAEGIATNNISVMQLLELTSSLGISARRRHSANRHAFELGQRQRPGKRDMNDIEPTVSTSSMPNNAAAPTPVGATKELIARMQRRHMPSGFRFAVE</sequence>
<dbReference type="AlphaFoldDB" id="A0AAV9Z393"/>
<keyword evidence="2" id="KW-0812">Transmembrane</keyword>
<dbReference type="EMBL" id="JAWWNJ010000223">
    <property type="protein sequence ID" value="KAK6969457.1"/>
    <property type="molecule type" value="Genomic_DNA"/>
</dbReference>
<protein>
    <recommendedName>
        <fullName evidence="5">ATP synthase protein MI25</fullName>
    </recommendedName>
</protein>
<name>A0AAV9Z393_9AGAR</name>
<gene>
    <name evidence="3" type="ORF">R3P38DRAFT_2814368</name>
</gene>
<keyword evidence="4" id="KW-1185">Reference proteome</keyword>
<keyword evidence="2" id="KW-1133">Transmembrane helix</keyword>
<organism evidence="3 4">
    <name type="scientific">Favolaschia claudopus</name>
    <dbReference type="NCBI Taxonomy" id="2862362"/>
    <lineage>
        <taxon>Eukaryota</taxon>
        <taxon>Fungi</taxon>
        <taxon>Dikarya</taxon>
        <taxon>Basidiomycota</taxon>
        <taxon>Agaricomycotina</taxon>
        <taxon>Agaricomycetes</taxon>
        <taxon>Agaricomycetidae</taxon>
        <taxon>Agaricales</taxon>
        <taxon>Marasmiineae</taxon>
        <taxon>Mycenaceae</taxon>
        <taxon>Favolaschia</taxon>
    </lineage>
</organism>
<feature type="transmembrane region" description="Helical" evidence="2">
    <location>
        <begin position="12"/>
        <end position="42"/>
    </location>
</feature>
<evidence type="ECO:0000313" key="4">
    <source>
        <dbReference type="Proteomes" id="UP001362999"/>
    </source>
</evidence>
<feature type="region of interest" description="Disordered" evidence="1">
    <location>
        <begin position="227"/>
        <end position="257"/>
    </location>
</feature>
<accession>A0AAV9Z393</accession>
<evidence type="ECO:0000313" key="3">
    <source>
        <dbReference type="EMBL" id="KAK6969457.1"/>
    </source>
</evidence>